<evidence type="ECO:0000256" key="10">
    <source>
        <dbReference type="PROSITE-ProRule" id="PRU00524"/>
    </source>
</evidence>
<dbReference type="Gene3D" id="2.40.30.20">
    <property type="match status" value="2"/>
</dbReference>
<dbReference type="OrthoDB" id="9788537at2"/>
<dbReference type="EC" id="2.5.1.9" evidence="4 9"/>
<evidence type="ECO:0000256" key="8">
    <source>
        <dbReference type="ARBA" id="ARBA00022737"/>
    </source>
</evidence>
<dbReference type="NCBIfam" id="TIGR00187">
    <property type="entry name" value="ribE"/>
    <property type="match status" value="1"/>
</dbReference>
<dbReference type="RefSeq" id="WP_084274715.1">
    <property type="nucleotide sequence ID" value="NZ_AP026671.1"/>
</dbReference>
<dbReference type="InterPro" id="IPR023366">
    <property type="entry name" value="ATP_synth_asu-like_sf"/>
</dbReference>
<dbReference type="PROSITE" id="PS51177">
    <property type="entry name" value="LUMAZINE_BIND"/>
    <property type="match status" value="2"/>
</dbReference>
<comment type="pathway">
    <text evidence="3">Cofactor biosynthesis; riboflavin biosynthesis; riboflavin from 2-hydroxy-3-oxobutyl phosphate and 5-amino-6-(D-ribitylamino)uracil: step 2/2.</text>
</comment>
<dbReference type="Proteomes" id="UP000192602">
    <property type="component" value="Unassembled WGS sequence"/>
</dbReference>
<keyword evidence="7" id="KW-0808">Transferase</keyword>
<dbReference type="Pfam" id="PF00677">
    <property type="entry name" value="Lum_binding"/>
    <property type="match status" value="2"/>
</dbReference>
<organism evidence="12 13">
    <name type="scientific">Nitratiruptor tergarcus DSM 16512</name>
    <dbReference type="NCBI Taxonomy" id="1069081"/>
    <lineage>
        <taxon>Bacteria</taxon>
        <taxon>Pseudomonadati</taxon>
        <taxon>Campylobacterota</taxon>
        <taxon>Epsilonproteobacteria</taxon>
        <taxon>Nautiliales</taxon>
        <taxon>Nitratiruptoraceae</taxon>
        <taxon>Nitratiruptor</taxon>
    </lineage>
</organism>
<evidence type="ECO:0000256" key="7">
    <source>
        <dbReference type="ARBA" id="ARBA00022679"/>
    </source>
</evidence>
<proteinExistence type="predicted"/>
<dbReference type="GO" id="GO:0009231">
    <property type="term" value="P:riboflavin biosynthetic process"/>
    <property type="evidence" value="ECO:0007669"/>
    <property type="project" value="UniProtKB-KW"/>
</dbReference>
<evidence type="ECO:0000256" key="5">
    <source>
        <dbReference type="ARBA" id="ARBA00013950"/>
    </source>
</evidence>
<dbReference type="PIRSF" id="PIRSF000498">
    <property type="entry name" value="Riboflavin_syn_A"/>
    <property type="match status" value="1"/>
</dbReference>
<gene>
    <name evidence="12" type="ORF">SAMN05660197_0180</name>
</gene>
<protein>
    <recommendedName>
        <fullName evidence="5 9">Riboflavin synthase</fullName>
        <ecNumber evidence="4 9">2.5.1.9</ecNumber>
    </recommendedName>
</protein>
<accession>A0A1W1WQ45</accession>
<evidence type="ECO:0000256" key="6">
    <source>
        <dbReference type="ARBA" id="ARBA00022619"/>
    </source>
</evidence>
<dbReference type="NCBIfam" id="NF006767">
    <property type="entry name" value="PRK09289.1"/>
    <property type="match status" value="1"/>
</dbReference>
<comment type="function">
    <text evidence="2">Catalyzes the dismutation of two molecules of 6,7-dimethyl-8-ribityllumazine, resulting in the formation of riboflavin and 5-amino-6-(D-ribitylamino)uracil.</text>
</comment>
<feature type="domain" description="Lumazine-binding" evidence="11">
    <location>
        <begin position="1"/>
        <end position="87"/>
    </location>
</feature>
<dbReference type="CDD" id="cd00402">
    <property type="entry name" value="Riboflavin_synthase_like"/>
    <property type="match status" value="1"/>
</dbReference>
<reference evidence="13" key="1">
    <citation type="submission" date="2017-04" db="EMBL/GenBank/DDBJ databases">
        <authorList>
            <person name="Varghese N."/>
            <person name="Submissions S."/>
        </authorList>
    </citation>
    <scope>NUCLEOTIDE SEQUENCE [LARGE SCALE GENOMIC DNA]</scope>
    <source>
        <strain evidence="13">DSM 16512</strain>
    </source>
</reference>
<keyword evidence="6" id="KW-0686">Riboflavin biosynthesis</keyword>
<feature type="repeat" description="Lumazine-binding" evidence="10">
    <location>
        <begin position="88"/>
        <end position="184"/>
    </location>
</feature>
<sequence>MFTGLIREIATVKTFDGKNLRIHAQYRPQIGDSIAINGACLSVTQLHSDGFTVELGDETRSVIALENYKDRVHIEPAMRLSDRLEGHIVQGHIDCVGTITQIIPQTNATDFHIKVPKKYIKFIIPKGSIAIDGVSLTVNDVYEESFRLTIIPITMRHTLFSTYKIGRRVNIETDMFARYLYYMFKKEKAVDWQTIEHIQALF</sequence>
<keyword evidence="8" id="KW-0677">Repeat</keyword>
<dbReference type="SUPFAM" id="SSF63380">
    <property type="entry name" value="Riboflavin synthase domain-like"/>
    <property type="match status" value="2"/>
</dbReference>
<evidence type="ECO:0000256" key="3">
    <source>
        <dbReference type="ARBA" id="ARBA00004887"/>
    </source>
</evidence>
<dbReference type="PANTHER" id="PTHR21098:SF12">
    <property type="entry name" value="RIBOFLAVIN SYNTHASE"/>
    <property type="match status" value="1"/>
</dbReference>
<dbReference type="EMBL" id="FWWZ01000001">
    <property type="protein sequence ID" value="SMC08428.1"/>
    <property type="molecule type" value="Genomic_DNA"/>
</dbReference>
<evidence type="ECO:0000256" key="4">
    <source>
        <dbReference type="ARBA" id="ARBA00012827"/>
    </source>
</evidence>
<dbReference type="InterPro" id="IPR017938">
    <property type="entry name" value="Riboflavin_synthase-like_b-brl"/>
</dbReference>
<dbReference type="PANTHER" id="PTHR21098">
    <property type="entry name" value="RIBOFLAVIN SYNTHASE ALPHA CHAIN"/>
    <property type="match status" value="1"/>
</dbReference>
<feature type="domain" description="Lumazine-binding" evidence="11">
    <location>
        <begin position="88"/>
        <end position="184"/>
    </location>
</feature>
<dbReference type="STRING" id="1069081.SAMN05660197_0180"/>
<evidence type="ECO:0000256" key="1">
    <source>
        <dbReference type="ARBA" id="ARBA00000968"/>
    </source>
</evidence>
<dbReference type="AlphaFoldDB" id="A0A1W1WQ45"/>
<feature type="repeat" description="Lumazine-binding" evidence="10">
    <location>
        <begin position="1"/>
        <end position="87"/>
    </location>
</feature>
<evidence type="ECO:0000259" key="11">
    <source>
        <dbReference type="PROSITE" id="PS51177"/>
    </source>
</evidence>
<evidence type="ECO:0000256" key="9">
    <source>
        <dbReference type="NCBIfam" id="TIGR00187"/>
    </source>
</evidence>
<name>A0A1W1WQ45_9BACT</name>
<keyword evidence="13" id="KW-1185">Reference proteome</keyword>
<dbReference type="InterPro" id="IPR026017">
    <property type="entry name" value="Lumazine-bd_dom"/>
</dbReference>
<evidence type="ECO:0000313" key="12">
    <source>
        <dbReference type="EMBL" id="SMC08428.1"/>
    </source>
</evidence>
<dbReference type="InterPro" id="IPR001783">
    <property type="entry name" value="Lumazine-bd"/>
</dbReference>
<dbReference type="GO" id="GO:0004746">
    <property type="term" value="F:riboflavin synthase activity"/>
    <property type="evidence" value="ECO:0007669"/>
    <property type="project" value="UniProtKB-UniRule"/>
</dbReference>
<evidence type="ECO:0000313" key="13">
    <source>
        <dbReference type="Proteomes" id="UP000192602"/>
    </source>
</evidence>
<evidence type="ECO:0000256" key="2">
    <source>
        <dbReference type="ARBA" id="ARBA00002803"/>
    </source>
</evidence>
<dbReference type="FunFam" id="2.40.30.20:FF:000004">
    <property type="entry name" value="Riboflavin synthase, alpha subunit"/>
    <property type="match status" value="1"/>
</dbReference>
<comment type="catalytic activity">
    <reaction evidence="1">
        <text>2 6,7-dimethyl-8-(1-D-ribityl)lumazine + H(+) = 5-amino-6-(D-ribitylamino)uracil + riboflavin</text>
        <dbReference type="Rhea" id="RHEA:20772"/>
        <dbReference type="ChEBI" id="CHEBI:15378"/>
        <dbReference type="ChEBI" id="CHEBI:15934"/>
        <dbReference type="ChEBI" id="CHEBI:57986"/>
        <dbReference type="ChEBI" id="CHEBI:58201"/>
        <dbReference type="EC" id="2.5.1.9"/>
    </reaction>
</comment>